<reference evidence="2 3" key="1">
    <citation type="submission" date="2021-03" db="EMBL/GenBank/DDBJ databases">
        <title>Aliifodinibius sp. nov., a new bacterium isolated from saline soil.</title>
        <authorList>
            <person name="Galisteo C."/>
            <person name="De La Haba R."/>
            <person name="Sanchez-Porro C."/>
            <person name="Ventosa A."/>
        </authorList>
    </citation>
    <scope>NUCLEOTIDE SEQUENCE [LARGE SCALE GENOMIC DNA]</scope>
    <source>
        <strain evidence="2 3">1BSP15-2V2</strain>
    </source>
</reference>
<protein>
    <recommendedName>
        <fullName evidence="4">AsmA-like C-terminal region</fullName>
    </recommendedName>
</protein>
<evidence type="ECO:0000313" key="3">
    <source>
        <dbReference type="Proteomes" id="UP001207918"/>
    </source>
</evidence>
<keyword evidence="1" id="KW-0812">Transmembrane</keyword>
<keyword evidence="1" id="KW-1133">Transmembrane helix</keyword>
<name>A0ABT3PLD0_9BACT</name>
<comment type="caution">
    <text evidence="2">The sequence shown here is derived from an EMBL/GenBank/DDBJ whole genome shotgun (WGS) entry which is preliminary data.</text>
</comment>
<sequence>MTKIRERFNNLNPLIRGIAYFFGGLLLLLLIFQIIISLFADDYAANTIKERFEQSSESAYTLDFEELDLNIFTGSASIQNLQIKADTTFFSDTSASAPSRMLLQGSVGEVEVSGFSLFSTLTGDELHIGNITLSNPDISALKNPYQLSSDSSKSSFGSIDSSIYAVISDQYTALELDEFIIDDGHGLFTHKADTIASLGKLNLSLRNIRVDSASAQSGRIFVTDDIAINAQNFTYHLSDSLNTIAFDQLTLSSVDQNIILDSLKLIPKYSKLAFARQHGSRIDRIDLSVPKLEIQSFDYAQFISTGRFYAQSATINNLSLEDYLNRGLPGGPPQPKPLPFVTFRDLKQKIKIDSLHIRSGFISYSEYVGNTPRAGTVTFEDLDATFRNISNFEGDIQQGLTTTLETQSKVMGAGLLETHFEFPMDTEMGFHTIRGNLAPMDITDFNRITEHVAFVRIDRGNLNSLKFEMRLNDDQSSGSLIMDYEDAKISVLDKQSVEQKGLIENLKTFFANNMVVRENNTPETGMQAGQIKFQRIKHKSIFNYWWKSLLTGIKDSMTK</sequence>
<dbReference type="Proteomes" id="UP001207918">
    <property type="component" value="Unassembled WGS sequence"/>
</dbReference>
<evidence type="ECO:0000256" key="1">
    <source>
        <dbReference type="SAM" id="Phobius"/>
    </source>
</evidence>
<gene>
    <name evidence="2" type="ORF">J6I44_07555</name>
</gene>
<accession>A0ABT3PLD0</accession>
<organism evidence="2 3">
    <name type="scientific">Fodinibius salsisoli</name>
    <dbReference type="NCBI Taxonomy" id="2820877"/>
    <lineage>
        <taxon>Bacteria</taxon>
        <taxon>Pseudomonadati</taxon>
        <taxon>Balneolota</taxon>
        <taxon>Balneolia</taxon>
        <taxon>Balneolales</taxon>
        <taxon>Balneolaceae</taxon>
        <taxon>Fodinibius</taxon>
    </lineage>
</organism>
<evidence type="ECO:0000313" key="2">
    <source>
        <dbReference type="EMBL" id="MCW9706707.1"/>
    </source>
</evidence>
<proteinExistence type="predicted"/>
<evidence type="ECO:0008006" key="4">
    <source>
        <dbReference type="Google" id="ProtNLM"/>
    </source>
</evidence>
<dbReference type="EMBL" id="JAGGJA010000004">
    <property type="protein sequence ID" value="MCW9706707.1"/>
    <property type="molecule type" value="Genomic_DNA"/>
</dbReference>
<keyword evidence="1" id="KW-0472">Membrane</keyword>
<dbReference type="RefSeq" id="WP_265765435.1">
    <property type="nucleotide sequence ID" value="NZ_JAGGJA010000004.1"/>
</dbReference>
<feature type="transmembrane region" description="Helical" evidence="1">
    <location>
        <begin position="20"/>
        <end position="40"/>
    </location>
</feature>
<keyword evidence="3" id="KW-1185">Reference proteome</keyword>